<dbReference type="EMBL" id="JAFEMO010000006">
    <property type="protein sequence ID" value="KAH7569663.1"/>
    <property type="molecule type" value="Genomic_DNA"/>
</dbReference>
<gene>
    <name evidence="2" type="ORF">JRO89_XS06G0234500</name>
</gene>
<feature type="compositionally biased region" description="Polar residues" evidence="1">
    <location>
        <begin position="135"/>
        <end position="152"/>
    </location>
</feature>
<dbReference type="Proteomes" id="UP000827721">
    <property type="component" value="Unassembled WGS sequence"/>
</dbReference>
<accession>A0ABQ8HZD0</accession>
<reference evidence="2 3" key="1">
    <citation type="submission" date="2021-02" db="EMBL/GenBank/DDBJ databases">
        <title>Plant Genome Project.</title>
        <authorList>
            <person name="Zhang R.-G."/>
        </authorList>
    </citation>
    <scope>NUCLEOTIDE SEQUENCE [LARGE SCALE GENOMIC DNA]</scope>
    <source>
        <tissue evidence="2">Leaves</tissue>
    </source>
</reference>
<feature type="region of interest" description="Disordered" evidence="1">
    <location>
        <begin position="1"/>
        <end position="160"/>
    </location>
</feature>
<keyword evidence="3" id="KW-1185">Reference proteome</keyword>
<evidence type="ECO:0000313" key="2">
    <source>
        <dbReference type="EMBL" id="KAH7569663.1"/>
    </source>
</evidence>
<comment type="caution">
    <text evidence="2">The sequence shown here is derived from an EMBL/GenBank/DDBJ whole genome shotgun (WGS) entry which is preliminary data.</text>
</comment>
<proteinExistence type="predicted"/>
<evidence type="ECO:0000256" key="1">
    <source>
        <dbReference type="SAM" id="MobiDB-lite"/>
    </source>
</evidence>
<feature type="compositionally biased region" description="Basic residues" evidence="1">
    <location>
        <begin position="1"/>
        <end position="11"/>
    </location>
</feature>
<name>A0ABQ8HZD0_9ROSI</name>
<organism evidence="2 3">
    <name type="scientific">Xanthoceras sorbifolium</name>
    <dbReference type="NCBI Taxonomy" id="99658"/>
    <lineage>
        <taxon>Eukaryota</taxon>
        <taxon>Viridiplantae</taxon>
        <taxon>Streptophyta</taxon>
        <taxon>Embryophyta</taxon>
        <taxon>Tracheophyta</taxon>
        <taxon>Spermatophyta</taxon>
        <taxon>Magnoliopsida</taxon>
        <taxon>eudicotyledons</taxon>
        <taxon>Gunneridae</taxon>
        <taxon>Pentapetalae</taxon>
        <taxon>rosids</taxon>
        <taxon>malvids</taxon>
        <taxon>Sapindales</taxon>
        <taxon>Sapindaceae</taxon>
        <taxon>Xanthoceroideae</taxon>
        <taxon>Xanthoceras</taxon>
    </lineage>
</organism>
<evidence type="ECO:0000313" key="3">
    <source>
        <dbReference type="Proteomes" id="UP000827721"/>
    </source>
</evidence>
<sequence length="160" mass="17166">MSSRRSNSRKKPVNDDEEPSPKSLFHHGASTIFRVQGDPPGVPGQHQAVFCYGNDGGLSQVGGDESASRDTTDTSHQGAFHYRQETKKSSSGGKAGECNSGTIPELEVLTGRLIDPDSSFDQSTGMGTDDDEISPQETETLQSVGISPNTGDMETFPFWI</sequence>
<protein>
    <submittedName>
        <fullName evidence="2">Uncharacterized protein</fullName>
    </submittedName>
</protein>